<feature type="transmembrane region" description="Helical" evidence="6">
    <location>
        <begin position="46"/>
        <end position="70"/>
    </location>
</feature>
<dbReference type="InterPro" id="IPR049326">
    <property type="entry name" value="Rhodopsin_dom_fungi"/>
</dbReference>
<dbReference type="PANTHER" id="PTHR33048">
    <property type="entry name" value="PTH11-LIKE INTEGRAL MEMBRANE PROTEIN (AFU_ORTHOLOGUE AFUA_5G11245)"/>
    <property type="match status" value="1"/>
</dbReference>
<dbReference type="Pfam" id="PF20684">
    <property type="entry name" value="Fung_rhodopsin"/>
    <property type="match status" value="1"/>
</dbReference>
<keyword evidence="3 6" id="KW-1133">Transmembrane helix</keyword>
<dbReference type="AlphaFoldDB" id="A0A9P4UDY8"/>
<evidence type="ECO:0000256" key="4">
    <source>
        <dbReference type="ARBA" id="ARBA00023136"/>
    </source>
</evidence>
<keyword evidence="4 6" id="KW-0472">Membrane</keyword>
<sequence>MDKTDDGDNGPVILGVTWFLCAFSGVFLALRLYAKLSRHSRLWWDDYIIALAWVLLLVESAITQAGRGLGLGKHIWNVELEDAFVLTRNIYIGATVSCFAATLSKISFGITLLRLTQGPTKAFVWFCIIGLFIVMLPSAFLSWLSCRPTAKLYIPYLEGNCWPAQVTRDYGYFNAAFCTLVDFALALLPWKLLWGLQLQVKEKIGVGIAMSMGLLAGVCAIIKGVHLQDVTNVDFFYTGKDVTIWTVVEIATAIIGACIPVLRVFFKNTITSLYDRYHRTDGRSTATATTNFASHGSSSVPLEIVQSQKSMRTSISSVPGTEELGMVITDDSGRGHGGILQTNTVTVMHAPNPQGRIAEWRGAEVLSNYR</sequence>
<keyword evidence="2 6" id="KW-0812">Transmembrane</keyword>
<name>A0A9P4UDY8_9PLEO</name>
<feature type="transmembrane region" description="Helical" evidence="6">
    <location>
        <begin position="204"/>
        <end position="224"/>
    </location>
</feature>
<evidence type="ECO:0000256" key="1">
    <source>
        <dbReference type="ARBA" id="ARBA00004141"/>
    </source>
</evidence>
<organism evidence="8 9">
    <name type="scientific">Karstenula rhodostoma CBS 690.94</name>
    <dbReference type="NCBI Taxonomy" id="1392251"/>
    <lineage>
        <taxon>Eukaryota</taxon>
        <taxon>Fungi</taxon>
        <taxon>Dikarya</taxon>
        <taxon>Ascomycota</taxon>
        <taxon>Pezizomycotina</taxon>
        <taxon>Dothideomycetes</taxon>
        <taxon>Pleosporomycetidae</taxon>
        <taxon>Pleosporales</taxon>
        <taxon>Massarineae</taxon>
        <taxon>Didymosphaeriaceae</taxon>
        <taxon>Karstenula</taxon>
    </lineage>
</organism>
<protein>
    <recommendedName>
        <fullName evidence="7">Rhodopsin domain-containing protein</fullName>
    </recommendedName>
</protein>
<evidence type="ECO:0000313" key="8">
    <source>
        <dbReference type="EMBL" id="KAF2446630.1"/>
    </source>
</evidence>
<comment type="subcellular location">
    <subcellularLocation>
        <location evidence="1">Membrane</location>
        <topology evidence="1">Multi-pass membrane protein</topology>
    </subcellularLocation>
</comment>
<proteinExistence type="inferred from homology"/>
<dbReference type="Proteomes" id="UP000799764">
    <property type="component" value="Unassembled WGS sequence"/>
</dbReference>
<evidence type="ECO:0000313" key="9">
    <source>
        <dbReference type="Proteomes" id="UP000799764"/>
    </source>
</evidence>
<feature type="domain" description="Rhodopsin" evidence="7">
    <location>
        <begin position="30"/>
        <end position="267"/>
    </location>
</feature>
<comment type="caution">
    <text evidence="8">The sequence shown here is derived from an EMBL/GenBank/DDBJ whole genome shotgun (WGS) entry which is preliminary data.</text>
</comment>
<gene>
    <name evidence="8" type="ORF">P171DRAFT_462846</name>
</gene>
<dbReference type="OrthoDB" id="5417887at2759"/>
<feature type="transmembrane region" description="Helical" evidence="6">
    <location>
        <begin position="244"/>
        <end position="266"/>
    </location>
</feature>
<evidence type="ECO:0000259" key="7">
    <source>
        <dbReference type="Pfam" id="PF20684"/>
    </source>
</evidence>
<dbReference type="GO" id="GO:0016020">
    <property type="term" value="C:membrane"/>
    <property type="evidence" value="ECO:0007669"/>
    <property type="project" value="UniProtKB-SubCell"/>
</dbReference>
<feature type="transmembrane region" description="Helical" evidence="6">
    <location>
        <begin position="90"/>
        <end position="115"/>
    </location>
</feature>
<evidence type="ECO:0000256" key="2">
    <source>
        <dbReference type="ARBA" id="ARBA00022692"/>
    </source>
</evidence>
<dbReference type="PANTHER" id="PTHR33048:SF42">
    <property type="entry name" value="INTEGRAL MEMBRANE PROTEIN"/>
    <property type="match status" value="1"/>
</dbReference>
<evidence type="ECO:0000256" key="6">
    <source>
        <dbReference type="SAM" id="Phobius"/>
    </source>
</evidence>
<dbReference type="InterPro" id="IPR052337">
    <property type="entry name" value="SAT4-like"/>
</dbReference>
<evidence type="ECO:0000256" key="3">
    <source>
        <dbReference type="ARBA" id="ARBA00022989"/>
    </source>
</evidence>
<reference evidence="8" key="1">
    <citation type="journal article" date="2020" name="Stud. Mycol.">
        <title>101 Dothideomycetes genomes: a test case for predicting lifestyles and emergence of pathogens.</title>
        <authorList>
            <person name="Haridas S."/>
            <person name="Albert R."/>
            <person name="Binder M."/>
            <person name="Bloem J."/>
            <person name="Labutti K."/>
            <person name="Salamov A."/>
            <person name="Andreopoulos B."/>
            <person name="Baker S."/>
            <person name="Barry K."/>
            <person name="Bills G."/>
            <person name="Bluhm B."/>
            <person name="Cannon C."/>
            <person name="Castanera R."/>
            <person name="Culley D."/>
            <person name="Daum C."/>
            <person name="Ezra D."/>
            <person name="Gonzalez J."/>
            <person name="Henrissat B."/>
            <person name="Kuo A."/>
            <person name="Liang C."/>
            <person name="Lipzen A."/>
            <person name="Lutzoni F."/>
            <person name="Magnuson J."/>
            <person name="Mondo S."/>
            <person name="Nolan M."/>
            <person name="Ohm R."/>
            <person name="Pangilinan J."/>
            <person name="Park H.-J."/>
            <person name="Ramirez L."/>
            <person name="Alfaro M."/>
            <person name="Sun H."/>
            <person name="Tritt A."/>
            <person name="Yoshinaga Y."/>
            <person name="Zwiers L.-H."/>
            <person name="Turgeon B."/>
            <person name="Goodwin S."/>
            <person name="Spatafora J."/>
            <person name="Crous P."/>
            <person name="Grigoriev I."/>
        </authorList>
    </citation>
    <scope>NUCLEOTIDE SEQUENCE</scope>
    <source>
        <strain evidence="8">CBS 690.94</strain>
    </source>
</reference>
<dbReference type="EMBL" id="MU001498">
    <property type="protein sequence ID" value="KAF2446630.1"/>
    <property type="molecule type" value="Genomic_DNA"/>
</dbReference>
<accession>A0A9P4UDY8</accession>
<evidence type="ECO:0000256" key="5">
    <source>
        <dbReference type="ARBA" id="ARBA00038359"/>
    </source>
</evidence>
<comment type="similarity">
    <text evidence="5">Belongs to the SAT4 family.</text>
</comment>
<feature type="transmembrane region" description="Helical" evidence="6">
    <location>
        <begin position="12"/>
        <end position="34"/>
    </location>
</feature>
<feature type="transmembrane region" description="Helical" evidence="6">
    <location>
        <begin position="122"/>
        <end position="144"/>
    </location>
</feature>
<keyword evidence="9" id="KW-1185">Reference proteome</keyword>